<dbReference type="Gene3D" id="3.30.460.10">
    <property type="entry name" value="Beta Polymerase, domain 2"/>
    <property type="match status" value="1"/>
</dbReference>
<dbReference type="Proteomes" id="UP000028501">
    <property type="component" value="Chromosome"/>
</dbReference>
<reference evidence="2 3" key="1">
    <citation type="submission" date="2013-07" db="EMBL/GenBank/DDBJ databases">
        <title>Genome of Archaeoglobus fulgidus.</title>
        <authorList>
            <person name="Fiebig A."/>
            <person name="Birkeland N.-K."/>
        </authorList>
    </citation>
    <scope>NUCLEOTIDE SEQUENCE [LARGE SCALE GENOMIC DNA]</scope>
    <source>
        <strain evidence="2 3">DSM 8774</strain>
    </source>
</reference>
<gene>
    <name evidence="2" type="ORF">AFULGI_00006690</name>
</gene>
<accession>A0A075WAQ0</accession>
<dbReference type="Pfam" id="PF01909">
    <property type="entry name" value="NTP_transf_2"/>
    <property type="match status" value="1"/>
</dbReference>
<dbReference type="InterPro" id="IPR043519">
    <property type="entry name" value="NT_sf"/>
</dbReference>
<evidence type="ECO:0000259" key="1">
    <source>
        <dbReference type="Pfam" id="PF01909"/>
    </source>
</evidence>
<proteinExistence type="predicted"/>
<dbReference type="AlphaFoldDB" id="A0A075WAQ0"/>
<evidence type="ECO:0000313" key="2">
    <source>
        <dbReference type="EMBL" id="AIG97470.1"/>
    </source>
</evidence>
<protein>
    <submittedName>
        <fullName evidence="2">Nucleotidyltransferase domain protein</fullName>
    </submittedName>
</protein>
<evidence type="ECO:0000313" key="3">
    <source>
        <dbReference type="Proteomes" id="UP000028501"/>
    </source>
</evidence>
<dbReference type="PANTHER" id="PTHR37030">
    <property type="entry name" value="NUCLEOTIDYLTRANSFERASE"/>
    <property type="match status" value="1"/>
</dbReference>
<dbReference type="SUPFAM" id="SSF81301">
    <property type="entry name" value="Nucleotidyltransferase"/>
    <property type="match status" value="1"/>
</dbReference>
<sequence>MLGEAEVYLFGSVAEGKAVLSSDIDILVVTTREEVRKARERARIIAEIEERAGLPFVHPFEFHIMDEEEFRVWLEVFRPKIVRIL</sequence>
<dbReference type="HOGENOM" id="CLU_159724_2_0_2"/>
<dbReference type="PANTHER" id="PTHR37030:SF1">
    <property type="entry name" value="NUCLEOTIDYLTRANSFERASE"/>
    <property type="match status" value="1"/>
</dbReference>
<dbReference type="KEGG" id="afg:AFULGI_00006690"/>
<name>A0A075WAQ0_ARCFL</name>
<keyword evidence="2" id="KW-0808">Transferase</keyword>
<dbReference type="GO" id="GO:0016779">
    <property type="term" value="F:nucleotidyltransferase activity"/>
    <property type="evidence" value="ECO:0007669"/>
    <property type="project" value="InterPro"/>
</dbReference>
<dbReference type="InterPro" id="IPR002934">
    <property type="entry name" value="Polymerase_NTP_transf_dom"/>
</dbReference>
<feature type="domain" description="Polymerase nucleotidyl transferase" evidence="1">
    <location>
        <begin position="4"/>
        <end position="55"/>
    </location>
</feature>
<dbReference type="EMBL" id="CP006577">
    <property type="protein sequence ID" value="AIG97470.1"/>
    <property type="molecule type" value="Genomic_DNA"/>
</dbReference>
<organism evidence="2 3">
    <name type="scientific">Archaeoglobus fulgidus DSM 8774</name>
    <dbReference type="NCBI Taxonomy" id="1344584"/>
    <lineage>
        <taxon>Archaea</taxon>
        <taxon>Methanobacteriati</taxon>
        <taxon>Methanobacteriota</taxon>
        <taxon>Archaeoglobi</taxon>
        <taxon>Archaeoglobales</taxon>
        <taxon>Archaeoglobaceae</taxon>
        <taxon>Archaeoglobus</taxon>
    </lineage>
</organism>
<dbReference type="CDD" id="cd05403">
    <property type="entry name" value="NT_KNTase_like"/>
    <property type="match status" value="1"/>
</dbReference>